<keyword evidence="2" id="KW-1185">Reference proteome</keyword>
<reference evidence="1 2" key="1">
    <citation type="submission" date="2018-06" db="EMBL/GenBank/DDBJ databases">
        <title>Comparative genomics reveals the genomic features of Rhizophagus irregularis, R. cerebriforme, R. diaphanum and Gigaspora rosea, and their symbiotic lifestyle signature.</title>
        <authorList>
            <person name="Morin E."/>
            <person name="San Clemente H."/>
            <person name="Chen E.C.H."/>
            <person name="De La Providencia I."/>
            <person name="Hainaut M."/>
            <person name="Kuo A."/>
            <person name="Kohler A."/>
            <person name="Murat C."/>
            <person name="Tang N."/>
            <person name="Roy S."/>
            <person name="Loubradou J."/>
            <person name="Henrissat B."/>
            <person name="Grigoriev I.V."/>
            <person name="Corradi N."/>
            <person name="Roux C."/>
            <person name="Martin F.M."/>
        </authorList>
    </citation>
    <scope>NUCLEOTIDE SEQUENCE [LARGE SCALE GENOMIC DNA]</scope>
    <source>
        <strain evidence="1 2">DAOM 194757</strain>
    </source>
</reference>
<accession>A0A397UI56</accession>
<sequence>MKSIEAVRKTLPSNELIQIKPFNEYSISIQCKHILDLEKRAKFEVNGCMHIINYRKIDKKSIELQIQAIVKSINRGRISQDAYRSLARLDESLIKAGAIYDMRQEITNRVNKIIPISLVDIDQLASFEPIKHWRGHLKLNENIQNLILAEMKRLRINHFHFWIERSTQSSSYTSLMGPDKFNILENFSFTSFISKKFSQKRANQLRQLWTGFFKLYKMMTLANIAGAEFKIKVKAIFNTVQGTTKLTQFYS</sequence>
<name>A0A397UI56_9GLOM</name>
<dbReference type="AlphaFoldDB" id="A0A397UI56"/>
<comment type="caution">
    <text evidence="1">The sequence shown here is derived from an EMBL/GenBank/DDBJ whole genome shotgun (WGS) entry which is preliminary data.</text>
</comment>
<dbReference type="EMBL" id="QKWP01001444">
    <property type="protein sequence ID" value="RIB08908.1"/>
    <property type="molecule type" value="Genomic_DNA"/>
</dbReference>
<evidence type="ECO:0000313" key="2">
    <source>
        <dbReference type="Proteomes" id="UP000266673"/>
    </source>
</evidence>
<protein>
    <submittedName>
        <fullName evidence="1">Uncharacterized protein</fullName>
    </submittedName>
</protein>
<organism evidence="1 2">
    <name type="scientific">Gigaspora rosea</name>
    <dbReference type="NCBI Taxonomy" id="44941"/>
    <lineage>
        <taxon>Eukaryota</taxon>
        <taxon>Fungi</taxon>
        <taxon>Fungi incertae sedis</taxon>
        <taxon>Mucoromycota</taxon>
        <taxon>Glomeromycotina</taxon>
        <taxon>Glomeromycetes</taxon>
        <taxon>Diversisporales</taxon>
        <taxon>Gigasporaceae</taxon>
        <taxon>Gigaspora</taxon>
    </lineage>
</organism>
<gene>
    <name evidence="1" type="ORF">C2G38_2251704</name>
</gene>
<evidence type="ECO:0000313" key="1">
    <source>
        <dbReference type="EMBL" id="RIB08908.1"/>
    </source>
</evidence>
<proteinExistence type="predicted"/>
<dbReference type="Proteomes" id="UP000266673">
    <property type="component" value="Unassembled WGS sequence"/>
</dbReference>